<feature type="transmembrane region" description="Helical" evidence="1">
    <location>
        <begin position="110"/>
        <end position="129"/>
    </location>
</feature>
<keyword evidence="3" id="KW-1185">Reference proteome</keyword>
<name>A0A4Z0PHZ8_9BACT</name>
<feature type="transmembrane region" description="Helical" evidence="1">
    <location>
        <begin position="158"/>
        <end position="179"/>
    </location>
</feature>
<organism evidence="2 3">
    <name type="scientific">Hymenobacter elongatus</name>
    <dbReference type="NCBI Taxonomy" id="877208"/>
    <lineage>
        <taxon>Bacteria</taxon>
        <taxon>Pseudomonadati</taxon>
        <taxon>Bacteroidota</taxon>
        <taxon>Cytophagia</taxon>
        <taxon>Cytophagales</taxon>
        <taxon>Hymenobacteraceae</taxon>
        <taxon>Hymenobacter</taxon>
    </lineage>
</organism>
<dbReference type="Proteomes" id="UP000297739">
    <property type="component" value="Unassembled WGS sequence"/>
</dbReference>
<gene>
    <name evidence="2" type="ORF">E5J99_15425</name>
</gene>
<feature type="transmembrane region" description="Helical" evidence="1">
    <location>
        <begin position="60"/>
        <end position="80"/>
    </location>
</feature>
<feature type="transmembrane region" description="Helical" evidence="1">
    <location>
        <begin position="16"/>
        <end position="40"/>
    </location>
</feature>
<comment type="caution">
    <text evidence="2">The sequence shown here is derived from an EMBL/GenBank/DDBJ whole genome shotgun (WGS) entry which is preliminary data.</text>
</comment>
<dbReference type="RefSeq" id="WP_135498708.1">
    <property type="nucleotide sequence ID" value="NZ_SRLD01000032.1"/>
</dbReference>
<dbReference type="EMBL" id="SRLD01000032">
    <property type="protein sequence ID" value="TGE14653.1"/>
    <property type="molecule type" value="Genomic_DNA"/>
</dbReference>
<protein>
    <submittedName>
        <fullName evidence="2">Succinate dehydrogenase cytochrome b subunit</fullName>
    </submittedName>
</protein>
<dbReference type="AlphaFoldDB" id="A0A4Z0PHZ8"/>
<keyword evidence="1" id="KW-1133">Transmembrane helix</keyword>
<dbReference type="NCBIfam" id="TIGR02046">
    <property type="entry name" value="sdhC_b558_fam"/>
    <property type="match status" value="1"/>
</dbReference>
<keyword evidence="1" id="KW-0472">Membrane</keyword>
<dbReference type="OrthoDB" id="9802842at2"/>
<dbReference type="Gene3D" id="1.20.1300.10">
    <property type="entry name" value="Fumarate reductase/succinate dehydrogenase, transmembrane subunit"/>
    <property type="match status" value="1"/>
</dbReference>
<evidence type="ECO:0000256" key="1">
    <source>
        <dbReference type="SAM" id="Phobius"/>
    </source>
</evidence>
<keyword evidence="1" id="KW-0812">Transmembrane</keyword>
<dbReference type="SUPFAM" id="SSF81343">
    <property type="entry name" value="Fumarate reductase respiratory complex transmembrane subunits"/>
    <property type="match status" value="1"/>
</dbReference>
<feature type="transmembrane region" description="Helical" evidence="1">
    <location>
        <begin position="199"/>
        <end position="221"/>
    </location>
</feature>
<reference evidence="2 3" key="1">
    <citation type="submission" date="2019-04" db="EMBL/GenBank/DDBJ databases">
        <authorList>
            <person name="Feng G."/>
            <person name="Zhang J."/>
            <person name="Zhu H."/>
        </authorList>
    </citation>
    <scope>NUCLEOTIDE SEQUENCE [LARGE SCALE GENOMIC DNA]</scope>
    <source>
        <strain evidence="2 3">JCM 17223</strain>
    </source>
</reference>
<evidence type="ECO:0000313" key="3">
    <source>
        <dbReference type="Proteomes" id="UP000297739"/>
    </source>
</evidence>
<dbReference type="CDD" id="cd03498">
    <property type="entry name" value="SQR_TypeB_2_TM"/>
    <property type="match status" value="1"/>
</dbReference>
<proteinExistence type="predicted"/>
<dbReference type="InterPro" id="IPR034804">
    <property type="entry name" value="SQR/QFR_C/D"/>
</dbReference>
<dbReference type="InterPro" id="IPR011138">
    <property type="entry name" value="Cytochrome_b-558"/>
</dbReference>
<dbReference type="GO" id="GO:0016020">
    <property type="term" value="C:membrane"/>
    <property type="evidence" value="ECO:0007669"/>
    <property type="project" value="InterPro"/>
</dbReference>
<accession>A0A4Z0PHZ8</accession>
<sequence length="223" mass="25370">MSWISKTFSSSIGRKIVMAITGLFLCSFLVVHLVGNLQLFKDDGGQAFNVYSHFMGTNPLIRTVEWVLVLGFGFHIYESIMLTLRNKKARGANYTSSHAEQNSPWQSRNMGLLGTIILIFLLVHLYNFFYRARFGDLDPDINNNDDLYTLVATSFKQLWYVVLYVAAQIALGYHLIHGFRSAFQTLGLNHRKYTPAIKLVGYGFSVLVSAGFAAMPLYFYFFK</sequence>
<evidence type="ECO:0000313" key="2">
    <source>
        <dbReference type="EMBL" id="TGE14653.1"/>
    </source>
</evidence>